<reference evidence="4" key="1">
    <citation type="journal article" date="2015" name="Nature">
        <title>Complex archaea that bridge the gap between prokaryotes and eukaryotes.</title>
        <authorList>
            <person name="Spang A."/>
            <person name="Saw J.H."/>
            <person name="Jorgensen S.L."/>
            <person name="Zaremba-Niedzwiedzka K."/>
            <person name="Martijn J."/>
            <person name="Lind A.E."/>
            <person name="van Eijk R."/>
            <person name="Schleper C."/>
            <person name="Guy L."/>
            <person name="Ettema T.J."/>
        </authorList>
    </citation>
    <scope>NUCLEOTIDE SEQUENCE</scope>
</reference>
<evidence type="ECO:0000313" key="4">
    <source>
        <dbReference type="EMBL" id="KKL88478.1"/>
    </source>
</evidence>
<dbReference type="PANTHER" id="PTHR30349:SF41">
    <property type="entry name" value="INTEGRASE_RECOMBINASE PROTEIN MJ0367-RELATED"/>
    <property type="match status" value="1"/>
</dbReference>
<dbReference type="SUPFAM" id="SSF56349">
    <property type="entry name" value="DNA breaking-rejoining enzymes"/>
    <property type="match status" value="1"/>
</dbReference>
<gene>
    <name evidence="4" type="ORF">LCGC14_1924260</name>
</gene>
<evidence type="ECO:0000256" key="2">
    <source>
        <dbReference type="ARBA" id="ARBA00023172"/>
    </source>
</evidence>
<dbReference type="GO" id="GO:0015074">
    <property type="term" value="P:DNA integration"/>
    <property type="evidence" value="ECO:0007669"/>
    <property type="project" value="InterPro"/>
</dbReference>
<dbReference type="PROSITE" id="PS51898">
    <property type="entry name" value="TYR_RECOMBINASE"/>
    <property type="match status" value="1"/>
</dbReference>
<keyword evidence="1" id="KW-0238">DNA-binding</keyword>
<dbReference type="AlphaFoldDB" id="A0A0F9FQI0"/>
<name>A0A0F9FQI0_9ZZZZ</name>
<comment type="caution">
    <text evidence="4">The sequence shown here is derived from an EMBL/GenBank/DDBJ whole genome shotgun (WGS) entry which is preliminary data.</text>
</comment>
<feature type="domain" description="Tyr recombinase" evidence="3">
    <location>
        <begin position="72"/>
        <end position="271"/>
    </location>
</feature>
<dbReference type="PANTHER" id="PTHR30349">
    <property type="entry name" value="PHAGE INTEGRASE-RELATED"/>
    <property type="match status" value="1"/>
</dbReference>
<organism evidence="4">
    <name type="scientific">marine sediment metagenome</name>
    <dbReference type="NCBI Taxonomy" id="412755"/>
    <lineage>
        <taxon>unclassified sequences</taxon>
        <taxon>metagenomes</taxon>
        <taxon>ecological metagenomes</taxon>
    </lineage>
</organism>
<dbReference type="Gene3D" id="1.10.443.10">
    <property type="entry name" value="Intergrase catalytic core"/>
    <property type="match status" value="1"/>
</dbReference>
<evidence type="ECO:0000259" key="3">
    <source>
        <dbReference type="PROSITE" id="PS51898"/>
    </source>
</evidence>
<sequence>MISETSMNSEQIDFRLFPMTEGMSIDKILVLAQQWIEDLEFKNHKEFEISLEDFEDIVDVELPLITGHKKSRLVKPLTYEEVYSLEEHLQKEKDKIMLLLAFNCGLRLGELLKIRVLSFNWSQWKKKTSGMGECTVFGKGDKEGIAFVPADLMKRTARYIRSDKNLISPESLLFITSLGNEAYLPNKALAWREKLKKAGISAGITQKDSNGKAIKETVVNPHRLRHSYAAYLRKEKGLDIMDVKELLRHASISSTQIYQNIDKEELKEKLS</sequence>
<protein>
    <recommendedName>
        <fullName evidence="3">Tyr recombinase domain-containing protein</fullName>
    </recommendedName>
</protein>
<evidence type="ECO:0000256" key="1">
    <source>
        <dbReference type="ARBA" id="ARBA00023125"/>
    </source>
</evidence>
<accession>A0A0F9FQI0</accession>
<dbReference type="InterPro" id="IPR050090">
    <property type="entry name" value="Tyrosine_recombinase_XerCD"/>
</dbReference>
<dbReference type="EMBL" id="LAZR01020553">
    <property type="protein sequence ID" value="KKL88478.1"/>
    <property type="molecule type" value="Genomic_DNA"/>
</dbReference>
<dbReference type="InterPro" id="IPR013762">
    <property type="entry name" value="Integrase-like_cat_sf"/>
</dbReference>
<dbReference type="GO" id="GO:0003677">
    <property type="term" value="F:DNA binding"/>
    <property type="evidence" value="ECO:0007669"/>
    <property type="project" value="UniProtKB-KW"/>
</dbReference>
<dbReference type="Pfam" id="PF00589">
    <property type="entry name" value="Phage_integrase"/>
    <property type="match status" value="1"/>
</dbReference>
<dbReference type="InterPro" id="IPR011010">
    <property type="entry name" value="DNA_brk_join_enz"/>
</dbReference>
<proteinExistence type="predicted"/>
<dbReference type="GO" id="GO:0006310">
    <property type="term" value="P:DNA recombination"/>
    <property type="evidence" value="ECO:0007669"/>
    <property type="project" value="UniProtKB-KW"/>
</dbReference>
<dbReference type="InterPro" id="IPR002104">
    <property type="entry name" value="Integrase_catalytic"/>
</dbReference>
<keyword evidence="2" id="KW-0233">DNA recombination</keyword>